<dbReference type="Proteomes" id="UP001499841">
    <property type="component" value="Unassembled WGS sequence"/>
</dbReference>
<protein>
    <recommendedName>
        <fullName evidence="3">HPt domain-containing protein</fullName>
    </recommendedName>
</protein>
<dbReference type="EMBL" id="BAABBA010000005">
    <property type="protein sequence ID" value="GAA4286953.1"/>
    <property type="molecule type" value="Genomic_DNA"/>
</dbReference>
<dbReference type="InterPro" id="IPR036641">
    <property type="entry name" value="HPT_dom_sf"/>
</dbReference>
<proteinExistence type="predicted"/>
<name>A0ABP8ESL2_9MICO</name>
<organism evidence="1 2">
    <name type="scientific">Georgenia daeguensis</name>
    <dbReference type="NCBI Taxonomy" id="908355"/>
    <lineage>
        <taxon>Bacteria</taxon>
        <taxon>Bacillati</taxon>
        <taxon>Actinomycetota</taxon>
        <taxon>Actinomycetes</taxon>
        <taxon>Micrococcales</taxon>
        <taxon>Bogoriellaceae</taxon>
        <taxon>Georgenia</taxon>
    </lineage>
</organism>
<evidence type="ECO:0000313" key="1">
    <source>
        <dbReference type="EMBL" id="GAA4286953.1"/>
    </source>
</evidence>
<reference evidence="2" key="1">
    <citation type="journal article" date="2019" name="Int. J. Syst. Evol. Microbiol.">
        <title>The Global Catalogue of Microorganisms (GCM) 10K type strain sequencing project: providing services to taxonomists for standard genome sequencing and annotation.</title>
        <authorList>
            <consortium name="The Broad Institute Genomics Platform"/>
            <consortium name="The Broad Institute Genome Sequencing Center for Infectious Disease"/>
            <person name="Wu L."/>
            <person name="Ma J."/>
        </authorList>
    </citation>
    <scope>NUCLEOTIDE SEQUENCE [LARGE SCALE GENOMIC DNA]</scope>
    <source>
        <strain evidence="2">JCM 17459</strain>
    </source>
</reference>
<dbReference type="SUPFAM" id="SSF47226">
    <property type="entry name" value="Histidine-containing phosphotransfer domain, HPT domain"/>
    <property type="match status" value="1"/>
</dbReference>
<evidence type="ECO:0008006" key="3">
    <source>
        <dbReference type="Google" id="ProtNLM"/>
    </source>
</evidence>
<comment type="caution">
    <text evidence="1">The sequence shown here is derived from an EMBL/GenBank/DDBJ whole genome shotgun (WGS) entry which is preliminary data.</text>
</comment>
<gene>
    <name evidence="1" type="ORF">GCM10022262_13120</name>
</gene>
<accession>A0ABP8ESL2</accession>
<evidence type="ECO:0000313" key="2">
    <source>
        <dbReference type="Proteomes" id="UP001499841"/>
    </source>
</evidence>
<dbReference type="RefSeq" id="WP_345039045.1">
    <property type="nucleotide sequence ID" value="NZ_BAABBA010000005.1"/>
</dbReference>
<dbReference type="Gene3D" id="1.20.120.160">
    <property type="entry name" value="HPT domain"/>
    <property type="match status" value="1"/>
</dbReference>
<sequence length="124" mass="13165">MTPLHTLHDMAADLGTDVARDFADLYLAALDGRMHRLRDALVSDDTAGTYTAAVSLYTASWMVGAQELADAAHDVAESARSGDLEGARSGMPPLECRVEPAVAAIRAAVSELESAGTRHRARSR</sequence>
<keyword evidence="2" id="KW-1185">Reference proteome</keyword>